<feature type="region of interest" description="Disordered" evidence="1">
    <location>
        <begin position="46"/>
        <end position="74"/>
    </location>
</feature>
<proteinExistence type="predicted"/>
<protein>
    <recommendedName>
        <fullName evidence="4">Transposase</fullName>
    </recommendedName>
</protein>
<dbReference type="AlphaFoldDB" id="A0A9W4GSZ5"/>
<accession>A0A9W4GSZ5</accession>
<evidence type="ECO:0000313" key="3">
    <source>
        <dbReference type="Proteomes" id="UP001152519"/>
    </source>
</evidence>
<feature type="compositionally biased region" description="Low complexity" evidence="1">
    <location>
        <begin position="142"/>
        <end position="163"/>
    </location>
</feature>
<reference evidence="2" key="1">
    <citation type="submission" date="2021-05" db="EMBL/GenBank/DDBJ databases">
        <authorList>
            <person name="Arsene-Ploetze F."/>
        </authorList>
    </citation>
    <scope>NUCLEOTIDE SEQUENCE</scope>
    <source>
        <strain evidence="2">DSM 42138</strain>
    </source>
</reference>
<evidence type="ECO:0008006" key="4">
    <source>
        <dbReference type="Google" id="ProtNLM"/>
    </source>
</evidence>
<name>A0A9W4GSZ5_9ACTN</name>
<feature type="region of interest" description="Disordered" evidence="1">
    <location>
        <begin position="142"/>
        <end position="205"/>
    </location>
</feature>
<organism evidence="2 3">
    <name type="scientific">Actinacidiphila cocklensis</name>
    <dbReference type="NCBI Taxonomy" id="887465"/>
    <lineage>
        <taxon>Bacteria</taxon>
        <taxon>Bacillati</taxon>
        <taxon>Actinomycetota</taxon>
        <taxon>Actinomycetes</taxon>
        <taxon>Kitasatosporales</taxon>
        <taxon>Streptomycetaceae</taxon>
        <taxon>Actinacidiphila</taxon>
    </lineage>
</organism>
<evidence type="ECO:0000313" key="2">
    <source>
        <dbReference type="EMBL" id="CAG6395273.1"/>
    </source>
</evidence>
<keyword evidence="3" id="KW-1185">Reference proteome</keyword>
<comment type="caution">
    <text evidence="2">The sequence shown here is derived from an EMBL/GenBank/DDBJ whole genome shotgun (WGS) entry which is preliminary data.</text>
</comment>
<feature type="compositionally biased region" description="Basic residues" evidence="1">
    <location>
        <begin position="65"/>
        <end position="74"/>
    </location>
</feature>
<feature type="compositionally biased region" description="Low complexity" evidence="1">
    <location>
        <begin position="180"/>
        <end position="198"/>
    </location>
</feature>
<sequence>MHRYDTMSPHVRATALPDLHTDLRLAGPAVSLFGGQRRRNIDLAAGSNGAAAPDHRAKAQLARPRPTRRPRPTTPRVLRRHRIISPRTLLAWHQRLIKKKWTQPPSAGRPPVPQELRQLITRLGTENPHWGFRRVHTANCAASDTRSAPPSSAASCAPEACAPLRDDIPHGASGPHSSRPKPTAYSPPTSSTSTQSDSRGCTPCS</sequence>
<gene>
    <name evidence="2" type="ORF">SCOCK_300082</name>
</gene>
<evidence type="ECO:0000256" key="1">
    <source>
        <dbReference type="SAM" id="MobiDB-lite"/>
    </source>
</evidence>
<dbReference type="Proteomes" id="UP001152519">
    <property type="component" value="Unassembled WGS sequence"/>
</dbReference>
<dbReference type="EMBL" id="CAJSLV010000060">
    <property type="protein sequence ID" value="CAG6395273.1"/>
    <property type="molecule type" value="Genomic_DNA"/>
</dbReference>